<evidence type="ECO:0000256" key="1">
    <source>
        <dbReference type="ARBA" id="ARBA00004202"/>
    </source>
</evidence>
<dbReference type="Gene3D" id="3.40.50.300">
    <property type="entry name" value="P-loop containing nucleotide triphosphate hydrolases"/>
    <property type="match status" value="1"/>
</dbReference>
<keyword evidence="6" id="KW-0067">ATP-binding</keyword>
<dbReference type="GO" id="GO:0015833">
    <property type="term" value="P:peptide transport"/>
    <property type="evidence" value="ECO:0007669"/>
    <property type="project" value="InterPro"/>
</dbReference>
<evidence type="ECO:0000256" key="5">
    <source>
        <dbReference type="ARBA" id="ARBA00022741"/>
    </source>
</evidence>
<dbReference type="InterPro" id="IPR027417">
    <property type="entry name" value="P-loop_NTPase"/>
</dbReference>
<dbReference type="FunFam" id="3.40.50.300:FF:000016">
    <property type="entry name" value="Oligopeptide ABC transporter ATP-binding component"/>
    <property type="match status" value="1"/>
</dbReference>
<keyword evidence="7" id="KW-0472">Membrane</keyword>
<dbReference type="InterPro" id="IPR003593">
    <property type="entry name" value="AAA+_ATPase"/>
</dbReference>
<dbReference type="SMART" id="SM00382">
    <property type="entry name" value="AAA"/>
    <property type="match status" value="1"/>
</dbReference>
<organism evidence="9 10">
    <name type="scientific">Sulfobacillus benefaciens</name>
    <dbReference type="NCBI Taxonomy" id="453960"/>
    <lineage>
        <taxon>Bacteria</taxon>
        <taxon>Bacillati</taxon>
        <taxon>Bacillota</taxon>
        <taxon>Clostridia</taxon>
        <taxon>Eubacteriales</taxon>
        <taxon>Clostridiales Family XVII. Incertae Sedis</taxon>
        <taxon>Sulfobacillus</taxon>
    </lineage>
</organism>
<dbReference type="SUPFAM" id="SSF52540">
    <property type="entry name" value="P-loop containing nucleoside triphosphate hydrolases"/>
    <property type="match status" value="1"/>
</dbReference>
<evidence type="ECO:0000256" key="3">
    <source>
        <dbReference type="ARBA" id="ARBA00022448"/>
    </source>
</evidence>
<dbReference type="Pfam" id="PF08352">
    <property type="entry name" value="oligo_HPY"/>
    <property type="match status" value="1"/>
</dbReference>
<reference evidence="9 10" key="1">
    <citation type="journal article" date="2014" name="BMC Genomics">
        <title>Comparison of environmental and isolate Sulfobacillus genomes reveals diverse carbon, sulfur, nitrogen, and hydrogen metabolisms.</title>
        <authorList>
            <person name="Justice N.B."/>
            <person name="Norman A."/>
            <person name="Brown C.T."/>
            <person name="Singh A."/>
            <person name="Thomas B.C."/>
            <person name="Banfield J.F."/>
        </authorList>
    </citation>
    <scope>NUCLEOTIDE SEQUENCE [LARGE SCALE GENOMIC DNA]</scope>
    <source>
        <strain evidence="9">AMDSBA4</strain>
    </source>
</reference>
<dbReference type="InterPro" id="IPR050388">
    <property type="entry name" value="ABC_Ni/Peptide_Import"/>
</dbReference>
<name>A0A2T2XK09_9FIRM</name>
<keyword evidence="4" id="KW-1003">Cell membrane</keyword>
<dbReference type="GO" id="GO:0016887">
    <property type="term" value="F:ATP hydrolysis activity"/>
    <property type="evidence" value="ECO:0007669"/>
    <property type="project" value="InterPro"/>
</dbReference>
<dbReference type="GO" id="GO:0005524">
    <property type="term" value="F:ATP binding"/>
    <property type="evidence" value="ECO:0007669"/>
    <property type="project" value="UniProtKB-KW"/>
</dbReference>
<dbReference type="PROSITE" id="PS50893">
    <property type="entry name" value="ABC_TRANSPORTER_2"/>
    <property type="match status" value="1"/>
</dbReference>
<dbReference type="Proteomes" id="UP000242972">
    <property type="component" value="Unassembled WGS sequence"/>
</dbReference>
<protein>
    <recommendedName>
        <fullName evidence="8">ABC transporter domain-containing protein</fullName>
    </recommendedName>
</protein>
<proteinExistence type="inferred from homology"/>
<keyword evidence="5" id="KW-0547">Nucleotide-binding</keyword>
<comment type="subcellular location">
    <subcellularLocation>
        <location evidence="1">Cell membrane</location>
        <topology evidence="1">Peripheral membrane protein</topology>
    </subcellularLocation>
</comment>
<evidence type="ECO:0000313" key="10">
    <source>
        <dbReference type="Proteomes" id="UP000242972"/>
    </source>
</evidence>
<comment type="similarity">
    <text evidence="2">Belongs to the ABC transporter superfamily.</text>
</comment>
<evidence type="ECO:0000256" key="7">
    <source>
        <dbReference type="ARBA" id="ARBA00023136"/>
    </source>
</evidence>
<dbReference type="PANTHER" id="PTHR43297">
    <property type="entry name" value="OLIGOPEPTIDE TRANSPORT ATP-BINDING PROTEIN APPD"/>
    <property type="match status" value="1"/>
</dbReference>
<dbReference type="PANTHER" id="PTHR43297:SF2">
    <property type="entry name" value="DIPEPTIDE TRANSPORT ATP-BINDING PROTEIN DPPD"/>
    <property type="match status" value="1"/>
</dbReference>
<dbReference type="AlphaFoldDB" id="A0A2T2XK09"/>
<dbReference type="InterPro" id="IPR003439">
    <property type="entry name" value="ABC_transporter-like_ATP-bd"/>
</dbReference>
<feature type="domain" description="ABC transporter" evidence="8">
    <location>
        <begin position="6"/>
        <end position="255"/>
    </location>
</feature>
<dbReference type="NCBIfam" id="TIGR01727">
    <property type="entry name" value="oligo_HPY"/>
    <property type="match status" value="1"/>
</dbReference>
<evidence type="ECO:0000256" key="6">
    <source>
        <dbReference type="ARBA" id="ARBA00022840"/>
    </source>
</evidence>
<accession>A0A2T2XK09</accession>
<evidence type="ECO:0000256" key="4">
    <source>
        <dbReference type="ARBA" id="ARBA00022475"/>
    </source>
</evidence>
<evidence type="ECO:0000256" key="2">
    <source>
        <dbReference type="ARBA" id="ARBA00005417"/>
    </source>
</evidence>
<keyword evidence="3" id="KW-0813">Transport</keyword>
<dbReference type="CDD" id="cd03257">
    <property type="entry name" value="ABC_NikE_OppD_transporters"/>
    <property type="match status" value="1"/>
</dbReference>
<evidence type="ECO:0000313" key="9">
    <source>
        <dbReference type="EMBL" id="PSR34834.1"/>
    </source>
</evidence>
<dbReference type="EMBL" id="PXYW01000006">
    <property type="protein sequence ID" value="PSR34834.1"/>
    <property type="molecule type" value="Genomic_DNA"/>
</dbReference>
<dbReference type="Pfam" id="PF00005">
    <property type="entry name" value="ABC_tran"/>
    <property type="match status" value="1"/>
</dbReference>
<dbReference type="GO" id="GO:0005886">
    <property type="term" value="C:plasma membrane"/>
    <property type="evidence" value="ECO:0007669"/>
    <property type="project" value="UniProtKB-SubCell"/>
</dbReference>
<dbReference type="InterPro" id="IPR013563">
    <property type="entry name" value="Oligopep_ABC_C"/>
</dbReference>
<gene>
    <name evidence="9" type="ORF">C7B46_03750</name>
</gene>
<sequence length="329" mass="36799">MTTTILQVENLVVEFKVNQDRVRAVDDVSLELRAGELVGLVGESGSGKSTLAYAMMNLLPRQGRLVSGKIALATVGDISRWSEPDMSRVRGNRISMVFQATQSTFNPIRTLESQFKLLFRAHGINVQEGLIKARRLLQRTQLDPQRILTSYPHQLSGGMRQRVGIVFAMVLEPDVILLDEPTTALDVLSQRVVLDLIRDLRSQTDAAMLFITHDFSVVSNLSQRIGVMYAGKLVELAPTERLYRFPQHPYTALLTRAVPSISQKHTELVGIPGQPPHLSDLPPGCRFSPRCPYVQERCRERTPPWSKISADQGVACFRWSELGEELANV</sequence>
<evidence type="ECO:0000259" key="8">
    <source>
        <dbReference type="PROSITE" id="PS50893"/>
    </source>
</evidence>
<comment type="caution">
    <text evidence="9">The sequence shown here is derived from an EMBL/GenBank/DDBJ whole genome shotgun (WGS) entry which is preliminary data.</text>
</comment>